<name>A0AAU1ULM7_9ACTN</name>
<accession>A0AAU1ULM7</accession>
<dbReference type="InterPro" id="IPR016024">
    <property type="entry name" value="ARM-type_fold"/>
</dbReference>
<evidence type="ECO:0008006" key="2">
    <source>
        <dbReference type="Google" id="ProtNLM"/>
    </source>
</evidence>
<protein>
    <recommendedName>
        <fullName evidence="2">HEAT repeat domain-containing protein</fullName>
    </recommendedName>
</protein>
<proteinExistence type="predicted"/>
<dbReference type="AlphaFoldDB" id="A0AAU1ULM7"/>
<dbReference type="EMBL" id="CP108195">
    <property type="protein sequence ID" value="WTS18148.1"/>
    <property type="molecule type" value="Genomic_DNA"/>
</dbReference>
<dbReference type="Gene3D" id="1.25.10.10">
    <property type="entry name" value="Leucine-rich Repeat Variant"/>
    <property type="match status" value="1"/>
</dbReference>
<organism evidence="1">
    <name type="scientific">Streptomyces sp. NBC_00119</name>
    <dbReference type="NCBI Taxonomy" id="2975659"/>
    <lineage>
        <taxon>Bacteria</taxon>
        <taxon>Bacillati</taxon>
        <taxon>Actinomycetota</taxon>
        <taxon>Actinomycetes</taxon>
        <taxon>Kitasatosporales</taxon>
        <taxon>Streptomycetaceae</taxon>
        <taxon>Streptomyces</taxon>
    </lineage>
</organism>
<sequence>MRTVMGAIPREIKDGFRYDEIPWKRFPHFYGPGEEIPVLLATLASEDAEAASGALLQLWEDLHHQGGTIAVSALAVPFLLRIAATRPRGLRAETLRLVAEIGRCQHLGDGTREGLLQVAEDPLEMEGITNCPSDWTIQAAREAITSDLQLLFPFLADTDPDVRSATAFVLATAISDIPRVSSVLHDRLAVENDPVVQVSLVLAVAQLAREHQDVQARVWARDLWSDPSRSPEVRIGAGLAWLCLVDTPVPDELRALLTDLSTDQRSDLLQRVPWLPPVDSSSGLRRCINYMLMPNTL</sequence>
<dbReference type="SUPFAM" id="SSF48371">
    <property type="entry name" value="ARM repeat"/>
    <property type="match status" value="1"/>
</dbReference>
<dbReference type="InterPro" id="IPR011989">
    <property type="entry name" value="ARM-like"/>
</dbReference>
<gene>
    <name evidence="1" type="ORF">OHU69_48535</name>
</gene>
<evidence type="ECO:0000313" key="1">
    <source>
        <dbReference type="EMBL" id="WTS18148.1"/>
    </source>
</evidence>
<reference evidence="1" key="1">
    <citation type="submission" date="2022-10" db="EMBL/GenBank/DDBJ databases">
        <title>The complete genomes of actinobacterial strains from the NBC collection.</title>
        <authorList>
            <person name="Joergensen T.S."/>
            <person name="Alvarez Arevalo M."/>
            <person name="Sterndorff E.B."/>
            <person name="Faurdal D."/>
            <person name="Vuksanovic O."/>
            <person name="Mourched A.-S."/>
            <person name="Charusanti P."/>
            <person name="Shaw S."/>
            <person name="Blin K."/>
            <person name="Weber T."/>
        </authorList>
    </citation>
    <scope>NUCLEOTIDE SEQUENCE</scope>
    <source>
        <strain evidence="1">NBC_00119</strain>
    </source>
</reference>